<feature type="region of interest" description="Disordered" evidence="5">
    <location>
        <begin position="525"/>
        <end position="562"/>
    </location>
</feature>
<feature type="compositionally biased region" description="Basic and acidic residues" evidence="5">
    <location>
        <begin position="141"/>
        <end position="158"/>
    </location>
</feature>
<feature type="compositionally biased region" description="Basic and acidic residues" evidence="5">
    <location>
        <begin position="432"/>
        <end position="456"/>
    </location>
</feature>
<keyword evidence="2 6" id="KW-0240">DNA-directed RNA polymerase</keyword>
<dbReference type="EMBL" id="EQ999973">
    <property type="protein sequence ID" value="EEQ84500.2"/>
    <property type="molecule type" value="Genomic_DNA"/>
</dbReference>
<feature type="region of interest" description="Disordered" evidence="5">
    <location>
        <begin position="141"/>
        <end position="493"/>
    </location>
</feature>
<dbReference type="GeneID" id="69023920"/>
<feature type="compositionally biased region" description="Basic and acidic residues" evidence="5">
    <location>
        <begin position="317"/>
        <end position="338"/>
    </location>
</feature>
<feature type="compositionally biased region" description="Acidic residues" evidence="5">
    <location>
        <begin position="339"/>
        <end position="363"/>
    </location>
</feature>
<accession>A0ABP2EME0</accession>
<dbReference type="Proteomes" id="UP000002039">
    <property type="component" value="Unassembled WGS sequence"/>
</dbReference>
<keyword evidence="3" id="KW-0804">Transcription</keyword>
<feature type="compositionally biased region" description="Low complexity" evidence="5">
    <location>
        <begin position="9"/>
        <end position="24"/>
    </location>
</feature>
<dbReference type="RefSeq" id="XP_045272455.1">
    <property type="nucleotide sequence ID" value="XM_045416808.1"/>
</dbReference>
<keyword evidence="4" id="KW-0539">Nucleus</keyword>
<protein>
    <submittedName>
        <fullName evidence="6">DNA-directed RNA polymerase III RPC4</fullName>
    </submittedName>
</protein>
<dbReference type="InterPro" id="IPR007811">
    <property type="entry name" value="RPC4"/>
</dbReference>
<feature type="compositionally biased region" description="Gly residues" evidence="5">
    <location>
        <begin position="227"/>
        <end position="238"/>
    </location>
</feature>
<comment type="subcellular location">
    <subcellularLocation>
        <location evidence="1">Nucleus</location>
    </subcellularLocation>
</comment>
<evidence type="ECO:0000256" key="5">
    <source>
        <dbReference type="SAM" id="MobiDB-lite"/>
    </source>
</evidence>
<proteinExistence type="predicted"/>
<feature type="region of interest" description="Disordered" evidence="5">
    <location>
        <begin position="1"/>
        <end position="120"/>
    </location>
</feature>
<feature type="compositionally biased region" description="Low complexity" evidence="5">
    <location>
        <begin position="33"/>
        <end position="43"/>
    </location>
</feature>
<gene>
    <name evidence="6" type="ORF">BDCG_01305</name>
</gene>
<evidence type="ECO:0000256" key="2">
    <source>
        <dbReference type="ARBA" id="ARBA00022478"/>
    </source>
</evidence>
<dbReference type="PANTHER" id="PTHR13408">
    <property type="entry name" value="DNA-DIRECTED RNA POLYMERASE III"/>
    <property type="match status" value="1"/>
</dbReference>
<organism evidence="6 7">
    <name type="scientific">Ajellomyces dermatitidis (strain ER-3 / ATCC MYA-2586)</name>
    <name type="common">Blastomyces dermatitidis</name>
    <dbReference type="NCBI Taxonomy" id="559297"/>
    <lineage>
        <taxon>Eukaryota</taxon>
        <taxon>Fungi</taxon>
        <taxon>Dikarya</taxon>
        <taxon>Ascomycota</taxon>
        <taxon>Pezizomycotina</taxon>
        <taxon>Eurotiomycetes</taxon>
        <taxon>Eurotiomycetidae</taxon>
        <taxon>Onygenales</taxon>
        <taxon>Ajellomycetaceae</taxon>
        <taxon>Blastomyces</taxon>
    </lineage>
</organism>
<name>A0ABP2EME0_AJEDR</name>
<evidence type="ECO:0000256" key="3">
    <source>
        <dbReference type="ARBA" id="ARBA00023163"/>
    </source>
</evidence>
<feature type="compositionally biased region" description="Acidic residues" evidence="5">
    <location>
        <begin position="262"/>
        <end position="273"/>
    </location>
</feature>
<evidence type="ECO:0000313" key="7">
    <source>
        <dbReference type="Proteomes" id="UP000002039"/>
    </source>
</evidence>
<feature type="compositionally biased region" description="Low complexity" evidence="5">
    <location>
        <begin position="176"/>
        <end position="187"/>
    </location>
</feature>
<dbReference type="GO" id="GO:0000428">
    <property type="term" value="C:DNA-directed RNA polymerase complex"/>
    <property type="evidence" value="ECO:0007669"/>
    <property type="project" value="UniProtKB-KW"/>
</dbReference>
<dbReference type="Pfam" id="PF05132">
    <property type="entry name" value="RNA_pol_Rpc4"/>
    <property type="match status" value="1"/>
</dbReference>
<sequence>MPPKSTNNPRRPAAAASSASRRAAIPVDSASHTPTPAATNTDPTNPPIDPNLTAPRSRTAPSTSTSAITTSGSPPRPGVQRLQSLKKRTPSGSLIPLNLDGTTPKPTLRYQPRAVVRKSKAEREALERLEAERQQERLKEAAALRRGEVAGRGGDRGTRGRGRGRGKGMFGGGEVSGPLGSGMSMRSRGGGGFGAAGKGKGKYGYGHGGRSGGGRVHGLVRAKSEDGAGGVSSRGGSGDVSSDEGSDGGPRFSIEQINIISDYEDDEEEEEFEEGKGKGKMPSRASGADRAGRGLRPVRVERQEHQERSIGINTDASSERSAELRRQAKAKAKEKQGEDESLFVQDSEEDIDGGSESEGDEAVEVTTEKFVGGTLYGGVKIKEEPTDDGDVLMTESISQAMDSSPATADAGPATPAVPKPKTKNKRVIIQDPRSKLQTEEERQENDRHEEDIEHIKQALGTITTDDKPAERSQGAEQEDETQAVEAPRDERSGRLFLIQFPPMTPNLVPPPLAVDETDQDVVETGAQATTQHLSNPAIKREPTDELTVPKPTVSSDGNAASSPLITATHSTLPPGRVGKLNIHQSGRATIDWGGISFELTKGSDVEFLQDAIVASEEKPQTTEAGEAQSKVESEEKRVWAMSQVSGKFVVTPDWEALLGV</sequence>
<evidence type="ECO:0000313" key="6">
    <source>
        <dbReference type="EMBL" id="EEQ84500.2"/>
    </source>
</evidence>
<feature type="compositionally biased region" description="Low complexity" evidence="5">
    <location>
        <begin position="402"/>
        <end position="416"/>
    </location>
</feature>
<reference evidence="7" key="1">
    <citation type="journal article" date="2015" name="PLoS Genet.">
        <title>The dynamic genome and transcriptome of the human fungal pathogen Blastomyces and close relative Emmonsia.</title>
        <authorList>
            <person name="Munoz J.F."/>
            <person name="Gauthier G.M."/>
            <person name="Desjardins C.A."/>
            <person name="Gallo J.E."/>
            <person name="Holder J."/>
            <person name="Sullivan T.D."/>
            <person name="Marty A.J."/>
            <person name="Carmen J.C."/>
            <person name="Chen Z."/>
            <person name="Ding L."/>
            <person name="Gujja S."/>
            <person name="Magrini V."/>
            <person name="Misas E."/>
            <person name="Mitreva M."/>
            <person name="Priest M."/>
            <person name="Saif S."/>
            <person name="Whiston E.A."/>
            <person name="Young S."/>
            <person name="Zeng Q."/>
            <person name="Goldman W.E."/>
            <person name="Mardis E.R."/>
            <person name="Taylor J.W."/>
            <person name="McEwen J.G."/>
            <person name="Clay O.K."/>
            <person name="Klein B.S."/>
            <person name="Cuomo C.A."/>
        </authorList>
    </citation>
    <scope>NUCLEOTIDE SEQUENCE [LARGE SCALE GENOMIC DNA]</scope>
    <source>
        <strain evidence="7">ER-3 / ATCC MYA-2586</strain>
    </source>
</reference>
<feature type="compositionally biased region" description="Polar residues" evidence="5">
    <location>
        <begin position="552"/>
        <end position="562"/>
    </location>
</feature>
<dbReference type="PANTHER" id="PTHR13408:SF0">
    <property type="entry name" value="DNA-DIRECTED RNA POLYMERASE III SUBUNIT RPC4"/>
    <property type="match status" value="1"/>
</dbReference>
<evidence type="ECO:0000256" key="1">
    <source>
        <dbReference type="ARBA" id="ARBA00004123"/>
    </source>
</evidence>
<evidence type="ECO:0000256" key="4">
    <source>
        <dbReference type="ARBA" id="ARBA00023242"/>
    </source>
</evidence>
<feature type="compositionally biased region" description="Basic and acidic residues" evidence="5">
    <location>
        <begin position="298"/>
        <end position="308"/>
    </location>
</feature>
<feature type="compositionally biased region" description="Low complexity" evidence="5">
    <location>
        <begin position="50"/>
        <end position="73"/>
    </location>
</feature>
<keyword evidence="7" id="KW-1185">Reference proteome</keyword>
<feature type="compositionally biased region" description="Gly residues" evidence="5">
    <location>
        <begin position="188"/>
        <end position="216"/>
    </location>
</feature>